<dbReference type="EMBL" id="QCZG01000012">
    <property type="protein sequence ID" value="PWA12137.1"/>
    <property type="molecule type" value="Genomic_DNA"/>
</dbReference>
<organism evidence="2 3">
    <name type="scientific">Pueribacillus theae</name>
    <dbReference type="NCBI Taxonomy" id="2171751"/>
    <lineage>
        <taxon>Bacteria</taxon>
        <taxon>Bacillati</taxon>
        <taxon>Bacillota</taxon>
        <taxon>Bacilli</taxon>
        <taxon>Bacillales</taxon>
        <taxon>Bacillaceae</taxon>
        <taxon>Pueribacillus</taxon>
    </lineage>
</organism>
<dbReference type="AlphaFoldDB" id="A0A2U1K3M9"/>
<evidence type="ECO:0000313" key="2">
    <source>
        <dbReference type="EMBL" id="PWA12137.1"/>
    </source>
</evidence>
<reference evidence="2 3" key="1">
    <citation type="submission" date="2018-04" db="EMBL/GenBank/DDBJ databases">
        <title>Camelliibacillus theae gen. nov., sp. nov., isolated from Pu'er tea.</title>
        <authorList>
            <person name="Niu L."/>
        </authorList>
    </citation>
    <scope>NUCLEOTIDE SEQUENCE [LARGE SCALE GENOMIC DNA]</scope>
    <source>
        <strain evidence="2 3">T8</strain>
    </source>
</reference>
<dbReference type="OrthoDB" id="2960279at2"/>
<gene>
    <name evidence="2" type="ORF">DCC39_07785</name>
</gene>
<dbReference type="InterPro" id="IPR036465">
    <property type="entry name" value="vWFA_dom_sf"/>
</dbReference>
<name>A0A2U1K3M9_9BACI</name>
<accession>A0A2U1K3M9</accession>
<evidence type="ECO:0000259" key="1">
    <source>
        <dbReference type="PROSITE" id="PS50234"/>
    </source>
</evidence>
<feature type="domain" description="VWFA" evidence="1">
    <location>
        <begin position="134"/>
        <end position="244"/>
    </location>
</feature>
<dbReference type="PROSITE" id="PS50234">
    <property type="entry name" value="VWFA"/>
    <property type="match status" value="2"/>
</dbReference>
<dbReference type="Gene3D" id="3.40.50.410">
    <property type="entry name" value="von Willebrand factor, type A domain"/>
    <property type="match status" value="1"/>
</dbReference>
<dbReference type="InterPro" id="IPR002035">
    <property type="entry name" value="VWF_A"/>
</dbReference>
<feature type="domain" description="VWFA" evidence="1">
    <location>
        <begin position="1"/>
        <end position="91"/>
    </location>
</feature>
<dbReference type="Pfam" id="PF00092">
    <property type="entry name" value="VWA"/>
    <property type="match status" value="2"/>
</dbReference>
<dbReference type="Proteomes" id="UP000245998">
    <property type="component" value="Unassembled WGS sequence"/>
</dbReference>
<sequence length="244" mass="26709">MSKGTIRQILLITDGCSNVGEDPAAIAALAKEQGITVNVIGVIENDSIGEQGRMEIEAIAESGGGFSRIVYTEELSKTVQMVTRQAMTQTIYGVVNRELHSILGSGKEIEDLPPEKRGEVIEVVDELGETLDLEVCILVDTSASMKHKLPTVKESLIDLSLSMRARTGDYSYSLLAFPAKRKDTAKLIDWTSKMKELTNAFNKLTPGGVTPTGPALRESVEMFSLRKSRRRWMGDEPFGEEASN</sequence>
<dbReference type="SUPFAM" id="SSF53300">
    <property type="entry name" value="vWA-like"/>
    <property type="match status" value="2"/>
</dbReference>
<proteinExistence type="predicted"/>
<keyword evidence="3" id="KW-1185">Reference proteome</keyword>
<comment type="caution">
    <text evidence="2">The sequence shown here is derived from an EMBL/GenBank/DDBJ whole genome shotgun (WGS) entry which is preliminary data.</text>
</comment>
<dbReference type="CDD" id="cd00198">
    <property type="entry name" value="vWFA"/>
    <property type="match status" value="1"/>
</dbReference>
<evidence type="ECO:0000313" key="3">
    <source>
        <dbReference type="Proteomes" id="UP000245998"/>
    </source>
</evidence>
<protein>
    <recommendedName>
        <fullName evidence="1">VWFA domain-containing protein</fullName>
    </recommendedName>
</protein>
<dbReference type="RefSeq" id="WP_116554329.1">
    <property type="nucleotide sequence ID" value="NZ_QCZG01000012.1"/>
</dbReference>